<evidence type="ECO:0000313" key="2">
    <source>
        <dbReference type="Proteomes" id="UP000540519"/>
    </source>
</evidence>
<accession>A0A7X2ZUC3</accession>
<organism evidence="1 2">
    <name type="scientific">Zobellia amurskyensis</name>
    <dbReference type="NCBI Taxonomy" id="248905"/>
    <lineage>
        <taxon>Bacteria</taxon>
        <taxon>Pseudomonadati</taxon>
        <taxon>Bacteroidota</taxon>
        <taxon>Flavobacteriia</taxon>
        <taxon>Flavobacteriales</taxon>
        <taxon>Flavobacteriaceae</taxon>
        <taxon>Zobellia</taxon>
    </lineage>
</organism>
<name>A0A7X2ZUC3_9FLAO</name>
<dbReference type="RefSeq" id="WP_155600079.1">
    <property type="nucleotide sequence ID" value="NZ_RCNR01000020.1"/>
</dbReference>
<evidence type="ECO:0000313" key="1">
    <source>
        <dbReference type="EMBL" id="MUH36542.1"/>
    </source>
</evidence>
<keyword evidence="2" id="KW-1185">Reference proteome</keyword>
<reference evidence="1 2" key="1">
    <citation type="journal article" date="2019" name="Mar. Drugs">
        <title>Comparative Genomics and CAZyme Genome Repertoires of Marine Zobellia amurskyensis KMM 3526(T) and Zobellia laminariae KMM 3676(T).</title>
        <authorList>
            <person name="Chernysheva N."/>
            <person name="Bystritskaya E."/>
            <person name="Stenkova A."/>
            <person name="Golovkin I."/>
            <person name="Nedashkovskaya O."/>
            <person name="Isaeva M."/>
        </authorList>
    </citation>
    <scope>NUCLEOTIDE SEQUENCE [LARGE SCALE GENOMIC DNA]</scope>
    <source>
        <strain evidence="1 2">KMM 3526</strain>
    </source>
</reference>
<proteinExistence type="predicted"/>
<dbReference type="Proteomes" id="UP000540519">
    <property type="component" value="Unassembled WGS sequence"/>
</dbReference>
<comment type="caution">
    <text evidence="1">The sequence shown here is derived from an EMBL/GenBank/DDBJ whole genome shotgun (WGS) entry which is preliminary data.</text>
</comment>
<sequence length="229" mass="27011">MNRASIFKEVQNSLIGLKNITDFEILEDQLIINLLVNGVKCKSEIRCQNFGKVYLMNLPVNMIKIDSLESEFESLLFDDLKKYYNNNFTLSVGSTSLNTNSAFTEYRIESEKDLNDYCTKLSNHINELNEFYFSKITHINYLSQYVAKFDYENNLKVLVGGQFPIQTFKKIFLLKKGNQIARYLEYKQGLRKQIESFSIRKPNRKDEAKMFKENYDYIINELDKEDTRI</sequence>
<dbReference type="OrthoDB" id="1148887at2"/>
<dbReference type="EMBL" id="RCNR01000020">
    <property type="protein sequence ID" value="MUH36542.1"/>
    <property type="molecule type" value="Genomic_DNA"/>
</dbReference>
<dbReference type="AlphaFoldDB" id="A0A7X2ZUC3"/>
<gene>
    <name evidence="1" type="ORF">D9O36_11880</name>
</gene>
<protein>
    <submittedName>
        <fullName evidence="1">Uncharacterized protein</fullName>
    </submittedName>
</protein>